<dbReference type="GO" id="GO:0016788">
    <property type="term" value="F:hydrolase activity, acting on ester bonds"/>
    <property type="evidence" value="ECO:0007669"/>
    <property type="project" value="TreeGrafter"/>
</dbReference>
<proteinExistence type="predicted"/>
<dbReference type="Gene3D" id="3.60.21.10">
    <property type="match status" value="1"/>
</dbReference>
<evidence type="ECO:0000259" key="2">
    <source>
        <dbReference type="Pfam" id="PF00149"/>
    </source>
</evidence>
<dbReference type="EMBL" id="JARKIF010000019">
    <property type="protein sequence ID" value="KAJ7618761.1"/>
    <property type="molecule type" value="Genomic_DNA"/>
</dbReference>
<feature type="domain" description="Calcineurin-like phosphoesterase" evidence="2">
    <location>
        <begin position="57"/>
        <end position="275"/>
    </location>
</feature>
<evidence type="ECO:0000256" key="1">
    <source>
        <dbReference type="SAM" id="SignalP"/>
    </source>
</evidence>
<dbReference type="GO" id="GO:0005737">
    <property type="term" value="C:cytoplasm"/>
    <property type="evidence" value="ECO:0007669"/>
    <property type="project" value="TreeGrafter"/>
</dbReference>
<comment type="caution">
    <text evidence="3">The sequence shown here is derived from an EMBL/GenBank/DDBJ whole genome shotgun (WGS) entry which is preliminary data.</text>
</comment>
<dbReference type="InterPro" id="IPR004843">
    <property type="entry name" value="Calcineurin-like_PHP"/>
</dbReference>
<accession>A0AAD7BEV0</accession>
<dbReference type="PANTHER" id="PTHR32440:SF11">
    <property type="entry name" value="METALLOPHOSPHOESTERASE DOMAIN-CONTAINING PROTEIN"/>
    <property type="match status" value="1"/>
</dbReference>
<dbReference type="Proteomes" id="UP001221142">
    <property type="component" value="Unassembled WGS sequence"/>
</dbReference>
<dbReference type="PANTHER" id="PTHR32440">
    <property type="entry name" value="PHOSPHATASE DCR2-RELATED-RELATED"/>
    <property type="match status" value="1"/>
</dbReference>
<reference evidence="3" key="1">
    <citation type="submission" date="2023-03" db="EMBL/GenBank/DDBJ databases">
        <title>Massive genome expansion in bonnet fungi (Mycena s.s.) driven by repeated elements and novel gene families across ecological guilds.</title>
        <authorList>
            <consortium name="Lawrence Berkeley National Laboratory"/>
            <person name="Harder C.B."/>
            <person name="Miyauchi S."/>
            <person name="Viragh M."/>
            <person name="Kuo A."/>
            <person name="Thoen E."/>
            <person name="Andreopoulos B."/>
            <person name="Lu D."/>
            <person name="Skrede I."/>
            <person name="Drula E."/>
            <person name="Henrissat B."/>
            <person name="Morin E."/>
            <person name="Kohler A."/>
            <person name="Barry K."/>
            <person name="LaButti K."/>
            <person name="Morin E."/>
            <person name="Salamov A."/>
            <person name="Lipzen A."/>
            <person name="Mereny Z."/>
            <person name="Hegedus B."/>
            <person name="Baldrian P."/>
            <person name="Stursova M."/>
            <person name="Weitz H."/>
            <person name="Taylor A."/>
            <person name="Grigoriev I.V."/>
            <person name="Nagy L.G."/>
            <person name="Martin F."/>
            <person name="Kauserud H."/>
        </authorList>
    </citation>
    <scope>NUCLEOTIDE SEQUENCE</scope>
    <source>
        <strain evidence="3">9284</strain>
    </source>
</reference>
<dbReference type="AlphaFoldDB" id="A0AAD7BEV0"/>
<sequence>MCFTASVHPRLVSTMNIFGALLLASTVGGRSISRSNGLAGIVEGKTKLTFDGAGNFKVVSFSDMHTGERWGNGSWADWGPANDAATQNVHATVLDNEKPNYVVFNGDMMTGENVFASNATNYLDIVFAPTVARSIPFSCTHGNHDNADNINHQIEIEYEQANYASLSYTRSDAGPQPYGGGNYWVPVYAKSTDTVPAAIMWFFDSRSFVSGTGNGPGPIPDAANFYWVDENTVPQYIAAQRTLMEQQWSKVPPALVFVHIPVQKAQILAPLPSEGDHDDEPDPSTQGFLNNDYTGLDLPFWNEIIALNGGSDGGNVLAITSGHDHGESWCARSTDSSGIPICFNGHSGYGGYVTTHSAMRNGRVFELNLADLQGTVPVVRTWNSYENSTTNDEVVLGPDYMAQFN</sequence>
<evidence type="ECO:0000313" key="4">
    <source>
        <dbReference type="Proteomes" id="UP001221142"/>
    </source>
</evidence>
<feature type="chain" id="PRO_5042185888" evidence="1">
    <location>
        <begin position="30"/>
        <end position="405"/>
    </location>
</feature>
<protein>
    <submittedName>
        <fullName evidence="3">Metallo-dependent phosphatase</fullName>
    </submittedName>
</protein>
<organism evidence="3 4">
    <name type="scientific">Roridomyces roridus</name>
    <dbReference type="NCBI Taxonomy" id="1738132"/>
    <lineage>
        <taxon>Eukaryota</taxon>
        <taxon>Fungi</taxon>
        <taxon>Dikarya</taxon>
        <taxon>Basidiomycota</taxon>
        <taxon>Agaricomycotina</taxon>
        <taxon>Agaricomycetes</taxon>
        <taxon>Agaricomycetidae</taxon>
        <taxon>Agaricales</taxon>
        <taxon>Marasmiineae</taxon>
        <taxon>Mycenaceae</taxon>
        <taxon>Roridomyces</taxon>
    </lineage>
</organism>
<name>A0AAD7BEV0_9AGAR</name>
<gene>
    <name evidence="3" type="ORF">FB45DRAFT_932406</name>
</gene>
<dbReference type="SUPFAM" id="SSF56300">
    <property type="entry name" value="Metallo-dependent phosphatases"/>
    <property type="match status" value="1"/>
</dbReference>
<feature type="signal peptide" evidence="1">
    <location>
        <begin position="1"/>
        <end position="29"/>
    </location>
</feature>
<keyword evidence="1" id="KW-0732">Signal</keyword>
<keyword evidence="4" id="KW-1185">Reference proteome</keyword>
<evidence type="ECO:0000313" key="3">
    <source>
        <dbReference type="EMBL" id="KAJ7618761.1"/>
    </source>
</evidence>
<dbReference type="InterPro" id="IPR029052">
    <property type="entry name" value="Metallo-depent_PP-like"/>
</dbReference>
<dbReference type="Pfam" id="PF00149">
    <property type="entry name" value="Metallophos"/>
    <property type="match status" value="1"/>
</dbReference>